<keyword evidence="1" id="KW-0812">Transmembrane</keyword>
<dbReference type="AlphaFoldDB" id="A0A1H6W3K5"/>
<keyword evidence="1" id="KW-0472">Membrane</keyword>
<evidence type="ECO:0000313" key="2">
    <source>
        <dbReference type="EMBL" id="SEJ08637.1"/>
    </source>
</evidence>
<dbReference type="EMBL" id="FNYR01000020">
    <property type="protein sequence ID" value="SEJ08637.1"/>
    <property type="molecule type" value="Genomic_DNA"/>
</dbReference>
<proteinExistence type="predicted"/>
<evidence type="ECO:0000256" key="1">
    <source>
        <dbReference type="SAM" id="Phobius"/>
    </source>
</evidence>
<keyword evidence="1" id="KW-1133">Transmembrane helix</keyword>
<dbReference type="Proteomes" id="UP000198888">
    <property type="component" value="Unassembled WGS sequence"/>
</dbReference>
<dbReference type="RefSeq" id="WP_089673118.1">
    <property type="nucleotide sequence ID" value="NZ_CP024845.1"/>
</dbReference>
<accession>A0A1H6W3K5</accession>
<dbReference type="KEGG" id="hae:halTADL_0436"/>
<evidence type="ECO:0000313" key="3">
    <source>
        <dbReference type="Proteomes" id="UP000198888"/>
    </source>
</evidence>
<accession>A0A2H4PYS4</accession>
<organism evidence="2 3">
    <name type="scientific">Halohasta litchfieldiae</name>
    <dbReference type="NCBI Taxonomy" id="1073996"/>
    <lineage>
        <taxon>Archaea</taxon>
        <taxon>Methanobacteriati</taxon>
        <taxon>Methanobacteriota</taxon>
        <taxon>Stenosarchaea group</taxon>
        <taxon>Halobacteria</taxon>
        <taxon>Halobacteriales</taxon>
        <taxon>Haloferacaceae</taxon>
        <taxon>Halohasta</taxon>
    </lineage>
</organism>
<feature type="transmembrane region" description="Helical" evidence="1">
    <location>
        <begin position="7"/>
        <end position="26"/>
    </location>
</feature>
<keyword evidence="3" id="KW-1185">Reference proteome</keyword>
<sequence length="83" mass="8644">MADISELLLYVVVGGPILLIVVLLLLTGPIGWFTVVFIAIGAMVLRSLLEESPTGGSDKENCPACGSLNPPTSETCDHCGDSI</sequence>
<gene>
    <name evidence="2" type="ORF">SAMN05444271_12029</name>
</gene>
<feature type="transmembrane region" description="Helical" evidence="1">
    <location>
        <begin position="32"/>
        <end position="49"/>
    </location>
</feature>
<protein>
    <submittedName>
        <fullName evidence="2">Uncharacterized protein</fullName>
    </submittedName>
</protein>
<dbReference type="GeneID" id="35001259"/>
<name>A0A1H6W3K5_9EURY</name>
<dbReference type="STRING" id="1073996.SAMN05444271_12029"/>
<reference evidence="2 3" key="1">
    <citation type="submission" date="2016-10" db="EMBL/GenBank/DDBJ databases">
        <authorList>
            <person name="de Groot N.N."/>
        </authorList>
    </citation>
    <scope>NUCLEOTIDE SEQUENCE [LARGE SCALE GENOMIC DNA]</scope>
    <source>
        <strain evidence="2 3">DSM 22187</strain>
    </source>
</reference>